<feature type="region of interest" description="Disordered" evidence="1">
    <location>
        <begin position="24"/>
        <end position="95"/>
    </location>
</feature>
<evidence type="ECO:0000256" key="1">
    <source>
        <dbReference type="SAM" id="MobiDB-lite"/>
    </source>
</evidence>
<proteinExistence type="predicted"/>
<gene>
    <name evidence="2" type="primary">OJ1060_D03.117</name>
</gene>
<reference evidence="3" key="2">
    <citation type="journal article" date="2008" name="Nucleic Acids Res.">
        <title>The rice annotation project database (RAP-DB): 2008 update.</title>
        <authorList>
            <consortium name="The rice annotation project (RAP)"/>
        </authorList>
    </citation>
    <scope>GENOME REANNOTATION</scope>
    <source>
        <strain evidence="3">cv. Nipponbare</strain>
    </source>
</reference>
<evidence type="ECO:0000313" key="2">
    <source>
        <dbReference type="EMBL" id="BAC22272.1"/>
    </source>
</evidence>
<protein>
    <submittedName>
        <fullName evidence="2">Uncharacterized protein</fullName>
    </submittedName>
</protein>
<name>A0A0P0X856_ORYSJ</name>
<feature type="compositionally biased region" description="Basic and acidic residues" evidence="1">
    <location>
        <begin position="64"/>
        <end position="88"/>
    </location>
</feature>
<accession>A0A0P0X856</accession>
<dbReference type="EMBL" id="AP003803">
    <property type="protein sequence ID" value="BAC22272.1"/>
    <property type="molecule type" value="Genomic_DNA"/>
</dbReference>
<sequence length="139" mass="15079">MAQNCKELRASLSSCRRPPLSVGIASGALARPPGDAPYMCGDSSQMMAGDSKQVQRWPLQPSLRRSDEDDALHQGRLEEHKSSKERGNRARASKVGGLKELAATSLAACHGWMPYRPDLGGVKEGRAWSVGHWRVDPTG</sequence>
<reference evidence="3" key="1">
    <citation type="journal article" date="2005" name="Nature">
        <title>The map-based sequence of the rice genome.</title>
        <authorList>
            <consortium name="International rice genome sequencing project (IRGSP)"/>
            <person name="Matsumoto T."/>
            <person name="Wu J."/>
            <person name="Kanamori H."/>
            <person name="Katayose Y."/>
            <person name="Fujisawa M."/>
            <person name="Namiki N."/>
            <person name="Mizuno H."/>
            <person name="Yamamoto K."/>
            <person name="Antonio B.A."/>
            <person name="Baba T."/>
            <person name="Sakata K."/>
            <person name="Nagamura Y."/>
            <person name="Aoki H."/>
            <person name="Arikawa K."/>
            <person name="Arita K."/>
            <person name="Bito T."/>
            <person name="Chiden Y."/>
            <person name="Fujitsuka N."/>
            <person name="Fukunaka R."/>
            <person name="Hamada M."/>
            <person name="Harada C."/>
            <person name="Hayashi A."/>
            <person name="Hijishita S."/>
            <person name="Honda M."/>
            <person name="Hosokawa S."/>
            <person name="Ichikawa Y."/>
            <person name="Idonuma A."/>
            <person name="Iijima M."/>
            <person name="Ikeda M."/>
            <person name="Ikeno M."/>
            <person name="Ito K."/>
            <person name="Ito S."/>
            <person name="Ito T."/>
            <person name="Ito Y."/>
            <person name="Ito Y."/>
            <person name="Iwabuchi A."/>
            <person name="Kamiya K."/>
            <person name="Karasawa W."/>
            <person name="Kurita K."/>
            <person name="Katagiri S."/>
            <person name="Kikuta A."/>
            <person name="Kobayashi H."/>
            <person name="Kobayashi N."/>
            <person name="Machita K."/>
            <person name="Maehara T."/>
            <person name="Masukawa M."/>
            <person name="Mizubayashi T."/>
            <person name="Mukai Y."/>
            <person name="Nagasaki H."/>
            <person name="Nagata Y."/>
            <person name="Naito S."/>
            <person name="Nakashima M."/>
            <person name="Nakama Y."/>
            <person name="Nakamichi Y."/>
            <person name="Nakamura M."/>
            <person name="Meguro A."/>
            <person name="Negishi M."/>
            <person name="Ohta I."/>
            <person name="Ohta T."/>
            <person name="Okamoto M."/>
            <person name="Ono N."/>
            <person name="Saji S."/>
            <person name="Sakaguchi M."/>
            <person name="Sakai K."/>
            <person name="Shibata M."/>
            <person name="Shimokawa T."/>
            <person name="Song J."/>
            <person name="Takazaki Y."/>
            <person name="Terasawa K."/>
            <person name="Tsugane M."/>
            <person name="Tsuji K."/>
            <person name="Ueda S."/>
            <person name="Waki K."/>
            <person name="Yamagata H."/>
            <person name="Yamamoto M."/>
            <person name="Yamamoto S."/>
            <person name="Yamane H."/>
            <person name="Yoshiki S."/>
            <person name="Yoshihara R."/>
            <person name="Yukawa K."/>
            <person name="Zhong H."/>
            <person name="Yano M."/>
            <person name="Yuan Q."/>
            <person name="Ouyang S."/>
            <person name="Liu J."/>
            <person name="Jones K.M."/>
            <person name="Gansberger K."/>
            <person name="Moffat K."/>
            <person name="Hill J."/>
            <person name="Bera J."/>
            <person name="Fadrosh D."/>
            <person name="Jin S."/>
            <person name="Johri S."/>
            <person name="Kim M."/>
            <person name="Overton L."/>
            <person name="Reardon M."/>
            <person name="Tsitrin T."/>
            <person name="Vuong H."/>
            <person name="Weaver B."/>
            <person name="Ciecko A."/>
            <person name="Tallon L."/>
            <person name="Jackson J."/>
            <person name="Pai G."/>
            <person name="Aken S.V."/>
            <person name="Utterback T."/>
            <person name="Reidmuller S."/>
            <person name="Feldblyum T."/>
            <person name="Hsiao J."/>
            <person name="Zismann V."/>
            <person name="Iobst S."/>
            <person name="de Vazeille A.R."/>
            <person name="Buell C.R."/>
            <person name="Ying K."/>
            <person name="Li Y."/>
            <person name="Lu T."/>
            <person name="Huang Y."/>
            <person name="Zhao Q."/>
            <person name="Feng Q."/>
            <person name="Zhang L."/>
            <person name="Zhu J."/>
            <person name="Weng Q."/>
            <person name="Mu J."/>
            <person name="Lu Y."/>
            <person name="Fan D."/>
            <person name="Liu Y."/>
            <person name="Guan J."/>
            <person name="Zhang Y."/>
            <person name="Yu S."/>
            <person name="Liu X."/>
            <person name="Zhang Y."/>
            <person name="Hong G."/>
            <person name="Han B."/>
            <person name="Choisne N."/>
            <person name="Demange N."/>
            <person name="Orjeda G."/>
            <person name="Samain S."/>
            <person name="Cattolico L."/>
            <person name="Pelletier E."/>
            <person name="Couloux A."/>
            <person name="Segurens B."/>
            <person name="Wincker P."/>
            <person name="D'Hont A."/>
            <person name="Scarpelli C."/>
            <person name="Weissenbach J."/>
            <person name="Salanoubat M."/>
            <person name="Quetier F."/>
            <person name="Yu Y."/>
            <person name="Kim H.R."/>
            <person name="Rambo T."/>
            <person name="Currie J."/>
            <person name="Collura K."/>
            <person name="Luo M."/>
            <person name="Yang T."/>
            <person name="Ammiraju J.S.S."/>
            <person name="Engler F."/>
            <person name="Soderlund C."/>
            <person name="Wing R.A."/>
            <person name="Palmer L.E."/>
            <person name="de la Bastide M."/>
            <person name="Spiegel L."/>
            <person name="Nascimento L."/>
            <person name="Zutavern T."/>
            <person name="O'Shaughnessy A."/>
            <person name="Dike S."/>
            <person name="Dedhia N."/>
            <person name="Preston R."/>
            <person name="Balija V."/>
            <person name="McCombie W.R."/>
            <person name="Chow T."/>
            <person name="Chen H."/>
            <person name="Chung M."/>
            <person name="Chen C."/>
            <person name="Shaw J."/>
            <person name="Wu H."/>
            <person name="Hsiao K."/>
            <person name="Chao Y."/>
            <person name="Chu M."/>
            <person name="Cheng C."/>
            <person name="Hour A."/>
            <person name="Lee P."/>
            <person name="Lin S."/>
            <person name="Lin Y."/>
            <person name="Liou J."/>
            <person name="Liu S."/>
            <person name="Hsing Y."/>
            <person name="Raghuvanshi S."/>
            <person name="Mohanty A."/>
            <person name="Bharti A.K."/>
            <person name="Gaur A."/>
            <person name="Gupta V."/>
            <person name="Kumar D."/>
            <person name="Ravi V."/>
            <person name="Vij S."/>
            <person name="Kapur A."/>
            <person name="Khurana P."/>
            <person name="Khurana P."/>
            <person name="Khurana J.P."/>
            <person name="Tyagi A.K."/>
            <person name="Gaikwad K."/>
            <person name="Singh A."/>
            <person name="Dalal V."/>
            <person name="Srivastava S."/>
            <person name="Dixit A."/>
            <person name="Pal A.K."/>
            <person name="Ghazi I.A."/>
            <person name="Yadav M."/>
            <person name="Pandit A."/>
            <person name="Bhargava A."/>
            <person name="Sureshbabu K."/>
            <person name="Batra K."/>
            <person name="Sharma T.R."/>
            <person name="Mohapatra T."/>
            <person name="Singh N.K."/>
            <person name="Messing J."/>
            <person name="Nelson A.B."/>
            <person name="Fuks G."/>
            <person name="Kavchok S."/>
            <person name="Keizer G."/>
            <person name="Linton E."/>
            <person name="Llaca V."/>
            <person name="Song R."/>
            <person name="Tanyolac B."/>
            <person name="Young S."/>
            <person name="Ho-Il K."/>
            <person name="Hahn J.H."/>
            <person name="Sangsakoo G."/>
            <person name="Vanavichit A."/>
            <person name="de Mattos Luiz.A.T."/>
            <person name="Zimmer P.D."/>
            <person name="Malone G."/>
            <person name="Dellagostin O."/>
            <person name="de Oliveira A.C."/>
            <person name="Bevan M."/>
            <person name="Bancroft I."/>
            <person name="Minx P."/>
            <person name="Cordum H."/>
            <person name="Wilson R."/>
            <person name="Cheng Z."/>
            <person name="Jin W."/>
            <person name="Jiang J."/>
            <person name="Leong S.A."/>
            <person name="Iwama H."/>
            <person name="Gojobori T."/>
            <person name="Itoh T."/>
            <person name="Niimura Y."/>
            <person name="Fujii Y."/>
            <person name="Habara T."/>
            <person name="Sakai H."/>
            <person name="Sato Y."/>
            <person name="Wilson G."/>
            <person name="Kumar K."/>
            <person name="McCouch S."/>
            <person name="Juretic N."/>
            <person name="Hoen D."/>
            <person name="Wright S."/>
            <person name="Bruskiewich R."/>
            <person name="Bureau T."/>
            <person name="Miyao A."/>
            <person name="Hirochika H."/>
            <person name="Nishikawa T."/>
            <person name="Kadowaki K."/>
            <person name="Sugiura M."/>
            <person name="Burr B."/>
            <person name="Sasaki T."/>
        </authorList>
    </citation>
    <scope>NUCLEOTIDE SEQUENCE [LARGE SCALE GENOMIC DNA]</scope>
    <source>
        <strain evidence="3">cv. Nipponbare</strain>
    </source>
</reference>
<organism evidence="2 3">
    <name type="scientific">Oryza sativa subsp. japonica</name>
    <name type="common">Rice</name>
    <dbReference type="NCBI Taxonomy" id="39947"/>
    <lineage>
        <taxon>Eukaryota</taxon>
        <taxon>Viridiplantae</taxon>
        <taxon>Streptophyta</taxon>
        <taxon>Embryophyta</taxon>
        <taxon>Tracheophyta</taxon>
        <taxon>Spermatophyta</taxon>
        <taxon>Magnoliopsida</taxon>
        <taxon>Liliopsida</taxon>
        <taxon>Poales</taxon>
        <taxon>Poaceae</taxon>
        <taxon>BOP clade</taxon>
        <taxon>Oryzoideae</taxon>
        <taxon>Oryzeae</taxon>
        <taxon>Oryzinae</taxon>
        <taxon>Oryza</taxon>
        <taxon>Oryza sativa</taxon>
    </lineage>
</organism>
<evidence type="ECO:0000313" key="3">
    <source>
        <dbReference type="Proteomes" id="UP000000763"/>
    </source>
</evidence>
<dbReference type="Proteomes" id="UP000000763">
    <property type="component" value="Chromosome 7"/>
</dbReference>
<dbReference type="AlphaFoldDB" id="A0A0P0X856"/>